<accession>A0ABU0QZJ5</accession>
<evidence type="ECO:0000313" key="3">
    <source>
        <dbReference type="Proteomes" id="UP001232755"/>
    </source>
</evidence>
<organism evidence="2 3">
    <name type="scientific">Streptomyces africanus</name>
    <dbReference type="NCBI Taxonomy" id="231024"/>
    <lineage>
        <taxon>Bacteria</taxon>
        <taxon>Bacillati</taxon>
        <taxon>Actinomycetota</taxon>
        <taxon>Actinomycetes</taxon>
        <taxon>Kitasatosporales</taxon>
        <taxon>Streptomycetaceae</taxon>
        <taxon>Streptomyces</taxon>
    </lineage>
</organism>
<dbReference type="SUPFAM" id="SSF53335">
    <property type="entry name" value="S-adenosyl-L-methionine-dependent methyltransferases"/>
    <property type="match status" value="1"/>
</dbReference>
<name>A0ABU0QZJ5_9ACTN</name>
<gene>
    <name evidence="2" type="ORF">QF034_007054</name>
</gene>
<dbReference type="GO" id="GO:0008168">
    <property type="term" value="F:methyltransferase activity"/>
    <property type="evidence" value="ECO:0007669"/>
    <property type="project" value="UniProtKB-KW"/>
</dbReference>
<evidence type="ECO:0000313" key="2">
    <source>
        <dbReference type="EMBL" id="MDQ0752823.1"/>
    </source>
</evidence>
<dbReference type="CDD" id="cd02440">
    <property type="entry name" value="AdoMet_MTases"/>
    <property type="match status" value="1"/>
</dbReference>
<dbReference type="InterPro" id="IPR041698">
    <property type="entry name" value="Methyltransf_25"/>
</dbReference>
<keyword evidence="2" id="KW-0808">Transferase</keyword>
<reference evidence="2 3" key="1">
    <citation type="submission" date="2023-07" db="EMBL/GenBank/DDBJ databases">
        <title>Comparative genomics of wheat-associated soil bacteria to identify genetic determinants of phenazine resistance.</title>
        <authorList>
            <person name="Mouncey N."/>
        </authorList>
    </citation>
    <scope>NUCLEOTIDE SEQUENCE [LARGE SCALE GENOMIC DNA]</scope>
    <source>
        <strain evidence="2 3">B3I12</strain>
    </source>
</reference>
<dbReference type="Gene3D" id="3.40.50.150">
    <property type="entry name" value="Vaccinia Virus protein VP39"/>
    <property type="match status" value="1"/>
</dbReference>
<keyword evidence="2" id="KW-0489">Methyltransferase</keyword>
<dbReference type="Pfam" id="PF13649">
    <property type="entry name" value="Methyltransf_25"/>
    <property type="match status" value="1"/>
</dbReference>
<dbReference type="InterPro" id="IPR029063">
    <property type="entry name" value="SAM-dependent_MTases_sf"/>
</dbReference>
<dbReference type="GO" id="GO:0032259">
    <property type="term" value="P:methylation"/>
    <property type="evidence" value="ECO:0007669"/>
    <property type="project" value="UniProtKB-KW"/>
</dbReference>
<feature type="domain" description="Methyltransferase" evidence="1">
    <location>
        <begin position="64"/>
        <end position="134"/>
    </location>
</feature>
<proteinExistence type="predicted"/>
<evidence type="ECO:0000259" key="1">
    <source>
        <dbReference type="Pfam" id="PF13649"/>
    </source>
</evidence>
<keyword evidence="3" id="KW-1185">Reference proteome</keyword>
<dbReference type="EMBL" id="JAUSYP010000001">
    <property type="protein sequence ID" value="MDQ0752823.1"/>
    <property type="molecule type" value="Genomic_DNA"/>
</dbReference>
<sequence>MGKASALTNSKAVSVSDARIEAALDAGDPDIGTLWELCMLFEFDREETADGIAKWLGPAEGLRILDCACGSGFPALELIRRGYDITCTDGSELMLTHFRRNAGIEGLDVRPERVLWEDLPRRYAEGFDVVMNRGGGNYIYAGAWDDEGLADQATMAEAIGQWVACVRPGGRFYVDITRAADLERREDQSVVHPTLLIGQHTVDIAETISIDRSTGIRTWSSSLTLDGATWEFQRRSRYLRHDQLVDILKGCGLTDVRKTPVAGEYYDIYTGVRS</sequence>
<dbReference type="Proteomes" id="UP001232755">
    <property type="component" value="Unassembled WGS sequence"/>
</dbReference>
<comment type="caution">
    <text evidence="2">The sequence shown here is derived from an EMBL/GenBank/DDBJ whole genome shotgun (WGS) entry which is preliminary data.</text>
</comment>
<protein>
    <submittedName>
        <fullName evidence="2">SAM-dependent methyltransferase</fullName>
    </submittedName>
</protein>